<evidence type="ECO:0000313" key="2">
    <source>
        <dbReference type="Proteomes" id="UP000828390"/>
    </source>
</evidence>
<organism evidence="1 2">
    <name type="scientific">Dreissena polymorpha</name>
    <name type="common">Zebra mussel</name>
    <name type="synonym">Mytilus polymorpha</name>
    <dbReference type="NCBI Taxonomy" id="45954"/>
    <lineage>
        <taxon>Eukaryota</taxon>
        <taxon>Metazoa</taxon>
        <taxon>Spiralia</taxon>
        <taxon>Lophotrochozoa</taxon>
        <taxon>Mollusca</taxon>
        <taxon>Bivalvia</taxon>
        <taxon>Autobranchia</taxon>
        <taxon>Heteroconchia</taxon>
        <taxon>Euheterodonta</taxon>
        <taxon>Imparidentia</taxon>
        <taxon>Neoheterodontei</taxon>
        <taxon>Myida</taxon>
        <taxon>Dreissenoidea</taxon>
        <taxon>Dreissenidae</taxon>
        <taxon>Dreissena</taxon>
    </lineage>
</organism>
<protein>
    <submittedName>
        <fullName evidence="1">Uncharacterized protein</fullName>
    </submittedName>
</protein>
<proteinExistence type="predicted"/>
<gene>
    <name evidence="1" type="ORF">DPMN_155686</name>
</gene>
<reference evidence="1" key="1">
    <citation type="journal article" date="2019" name="bioRxiv">
        <title>The Genome of the Zebra Mussel, Dreissena polymorpha: A Resource for Invasive Species Research.</title>
        <authorList>
            <person name="McCartney M.A."/>
            <person name="Auch B."/>
            <person name="Kono T."/>
            <person name="Mallez S."/>
            <person name="Zhang Y."/>
            <person name="Obille A."/>
            <person name="Becker A."/>
            <person name="Abrahante J.E."/>
            <person name="Garbe J."/>
            <person name="Badalamenti J.P."/>
            <person name="Herman A."/>
            <person name="Mangelson H."/>
            <person name="Liachko I."/>
            <person name="Sullivan S."/>
            <person name="Sone E.D."/>
            <person name="Koren S."/>
            <person name="Silverstein K.A.T."/>
            <person name="Beckman K.B."/>
            <person name="Gohl D.M."/>
        </authorList>
    </citation>
    <scope>NUCLEOTIDE SEQUENCE</scope>
    <source>
        <strain evidence="1">Duluth1</strain>
        <tissue evidence="1">Whole animal</tissue>
    </source>
</reference>
<reference evidence="1" key="2">
    <citation type="submission" date="2020-11" db="EMBL/GenBank/DDBJ databases">
        <authorList>
            <person name="McCartney M.A."/>
            <person name="Auch B."/>
            <person name="Kono T."/>
            <person name="Mallez S."/>
            <person name="Becker A."/>
            <person name="Gohl D.M."/>
            <person name="Silverstein K.A.T."/>
            <person name="Koren S."/>
            <person name="Bechman K.B."/>
            <person name="Herman A."/>
            <person name="Abrahante J.E."/>
            <person name="Garbe J."/>
        </authorList>
    </citation>
    <scope>NUCLEOTIDE SEQUENCE</scope>
    <source>
        <strain evidence="1">Duluth1</strain>
        <tissue evidence="1">Whole animal</tissue>
    </source>
</reference>
<name>A0A9D4FT12_DREPO</name>
<comment type="caution">
    <text evidence="1">The sequence shown here is derived from an EMBL/GenBank/DDBJ whole genome shotgun (WGS) entry which is preliminary data.</text>
</comment>
<keyword evidence="2" id="KW-1185">Reference proteome</keyword>
<dbReference type="EMBL" id="JAIWYP010000007">
    <property type="protein sequence ID" value="KAH3802020.1"/>
    <property type="molecule type" value="Genomic_DNA"/>
</dbReference>
<evidence type="ECO:0000313" key="1">
    <source>
        <dbReference type="EMBL" id="KAH3802020.1"/>
    </source>
</evidence>
<accession>A0A9D4FT12</accession>
<sequence>MEHLVVLHRVFHQIPPPSYITDKIGEQKYGKLVAQNFLHVANANREGGHVYLRVDDTIIREMKTMHENTLVDILPIEMYEEYRHMCNTRFKTETGKEMHGQLLDNKEYKEWVGAPVYILGAKTSLGLGTISAVDLEAPNGLLITINDRNEGESFCKPGDSGAMVCATDRRERTLNAVAMLVGTLESSCYDSSNTTV</sequence>
<dbReference type="AlphaFoldDB" id="A0A9D4FT12"/>
<dbReference type="Proteomes" id="UP000828390">
    <property type="component" value="Unassembled WGS sequence"/>
</dbReference>